<keyword evidence="2" id="KW-1185">Reference proteome</keyword>
<reference evidence="1 2" key="1">
    <citation type="submission" date="2016-10" db="EMBL/GenBank/DDBJ databases">
        <authorList>
            <person name="de Groot N.N."/>
        </authorList>
    </citation>
    <scope>NUCLEOTIDE SEQUENCE [LARGE SCALE GENOMIC DNA]</scope>
    <source>
        <strain evidence="1 2">DSM 9236</strain>
    </source>
</reference>
<dbReference type="EMBL" id="FONL01000003">
    <property type="protein sequence ID" value="SFE29096.1"/>
    <property type="molecule type" value="Genomic_DNA"/>
</dbReference>
<dbReference type="OrthoDB" id="1684603at2"/>
<organism evidence="1 2">
    <name type="scientific">Succiniclasticum ruminis DSM 9236</name>
    <dbReference type="NCBI Taxonomy" id="1123323"/>
    <lineage>
        <taxon>Bacteria</taxon>
        <taxon>Bacillati</taxon>
        <taxon>Bacillota</taxon>
        <taxon>Negativicutes</taxon>
        <taxon>Acidaminococcales</taxon>
        <taxon>Acidaminococcaceae</taxon>
        <taxon>Succiniclasticum</taxon>
    </lineage>
</organism>
<name>A0A1I1ZBI2_9FIRM</name>
<evidence type="ECO:0008006" key="3">
    <source>
        <dbReference type="Google" id="ProtNLM"/>
    </source>
</evidence>
<accession>A0A1I1ZBI2</accession>
<evidence type="ECO:0000313" key="1">
    <source>
        <dbReference type="EMBL" id="SFE29096.1"/>
    </source>
</evidence>
<gene>
    <name evidence="1" type="ORF">SAMN05216245_103214</name>
</gene>
<protein>
    <recommendedName>
        <fullName evidence="3">Signal transducing protein</fullName>
    </recommendedName>
</protein>
<dbReference type="STRING" id="1123323.SAMN05216245_103214"/>
<evidence type="ECO:0000313" key="2">
    <source>
        <dbReference type="Proteomes" id="UP000198896"/>
    </source>
</evidence>
<proteinExistence type="predicted"/>
<sequence length="67" mass="7418">MWKVIYIAPTQERAEKMKKLLGDNGFLCQLKAVGTRRNGKAASVEISVPVSEAEEAYEVLAEHGFHA</sequence>
<dbReference type="AlphaFoldDB" id="A0A1I1ZBI2"/>
<dbReference type="Proteomes" id="UP000198896">
    <property type="component" value="Unassembled WGS sequence"/>
</dbReference>